<dbReference type="Proteomes" id="UP000231194">
    <property type="component" value="Unassembled WGS sequence"/>
</dbReference>
<keyword evidence="3" id="KW-1185">Reference proteome</keyword>
<sequence length="111" mass="12765">MTPAFQRAVRHMSMQEKRRRKRVAFKNWYDTTLVALDGTWSINAKLHDISDSGAKLHVDGEVTAHLCKEEFFLMITPDAKVSRRAEMVWRNGCHVGIRFVTAPRSPSCKHP</sequence>
<dbReference type="InterPro" id="IPR009875">
    <property type="entry name" value="PilZ_domain"/>
</dbReference>
<dbReference type="GO" id="GO:0035438">
    <property type="term" value="F:cyclic-di-GMP binding"/>
    <property type="evidence" value="ECO:0007669"/>
    <property type="project" value="InterPro"/>
</dbReference>
<evidence type="ECO:0000313" key="3">
    <source>
        <dbReference type="Proteomes" id="UP000231194"/>
    </source>
</evidence>
<dbReference type="EMBL" id="PGVG01000017">
    <property type="protein sequence ID" value="PJG53321.1"/>
    <property type="molecule type" value="Genomic_DNA"/>
</dbReference>
<name>A0A2M8R670_9BRAD</name>
<reference evidence="2 3" key="1">
    <citation type="submission" date="2017-11" db="EMBL/GenBank/DDBJ databases">
        <title>Bradyrhizobium forestalis sp. nov., an efficient nitrogen-fixing bacterium isolated from nodules of forest legume species in the Amazon.</title>
        <authorList>
            <person name="Costa E.M."/>
            <person name="Guimaraes A."/>
            <person name="Carvalho T.S."/>
            <person name="Rodrigues T.L."/>
            <person name="Ribeiro P.R.A."/>
            <person name="Lebbe L."/>
            <person name="Willems A."/>
            <person name="Moreira F.M.S."/>
        </authorList>
    </citation>
    <scope>NUCLEOTIDE SEQUENCE [LARGE SCALE GENOMIC DNA]</scope>
    <source>
        <strain evidence="2 3">INPA54B</strain>
    </source>
</reference>
<comment type="caution">
    <text evidence="2">The sequence shown here is derived from an EMBL/GenBank/DDBJ whole genome shotgun (WGS) entry which is preliminary data.</text>
</comment>
<evidence type="ECO:0000259" key="1">
    <source>
        <dbReference type="Pfam" id="PF07238"/>
    </source>
</evidence>
<feature type="domain" description="PilZ" evidence="1">
    <location>
        <begin position="16"/>
        <end position="101"/>
    </location>
</feature>
<dbReference type="AlphaFoldDB" id="A0A2M8R670"/>
<dbReference type="Pfam" id="PF07238">
    <property type="entry name" value="PilZ"/>
    <property type="match status" value="1"/>
</dbReference>
<accession>A0A2M8R670</accession>
<organism evidence="2 3">
    <name type="scientific">Bradyrhizobium forestalis</name>
    <dbReference type="NCBI Taxonomy" id="1419263"/>
    <lineage>
        <taxon>Bacteria</taxon>
        <taxon>Pseudomonadati</taxon>
        <taxon>Pseudomonadota</taxon>
        <taxon>Alphaproteobacteria</taxon>
        <taxon>Hyphomicrobiales</taxon>
        <taxon>Nitrobacteraceae</taxon>
        <taxon>Bradyrhizobium</taxon>
    </lineage>
</organism>
<proteinExistence type="predicted"/>
<dbReference type="Gene3D" id="2.40.10.220">
    <property type="entry name" value="predicted glycosyltransferase like domains"/>
    <property type="match status" value="1"/>
</dbReference>
<protein>
    <submittedName>
        <fullName evidence="2">PilZ domain-containing protein</fullName>
    </submittedName>
</protein>
<dbReference type="SUPFAM" id="SSF141371">
    <property type="entry name" value="PilZ domain-like"/>
    <property type="match status" value="1"/>
</dbReference>
<evidence type="ECO:0000313" key="2">
    <source>
        <dbReference type="EMBL" id="PJG53321.1"/>
    </source>
</evidence>
<gene>
    <name evidence="2" type="ORF">CVM73_20655</name>
</gene>